<reference evidence="1" key="1">
    <citation type="submission" date="2021-03" db="EMBL/GenBank/DDBJ databases">
        <title>Antimicrobial resistance genes in bacteria isolated from Japanese honey, and their potential for conferring macrolide and lincosamide resistance in the American foulbrood pathogen Paenibacillus larvae.</title>
        <authorList>
            <person name="Okamoto M."/>
            <person name="Kumagai M."/>
            <person name="Kanamori H."/>
            <person name="Takamatsu D."/>
        </authorList>
    </citation>
    <scope>NUCLEOTIDE SEQUENCE</scope>
    <source>
        <strain evidence="1">J2TS6</strain>
    </source>
</reference>
<gene>
    <name evidence="1" type="ORF">J2TS6_09600</name>
</gene>
<name>A0A919XDT6_9BACL</name>
<comment type="caution">
    <text evidence="1">The sequence shown here is derived from an EMBL/GenBank/DDBJ whole genome shotgun (WGS) entry which is preliminary data.</text>
</comment>
<dbReference type="AlphaFoldDB" id="A0A919XDT6"/>
<accession>A0A919XDT6</accession>
<organism evidence="1 2">
    <name type="scientific">Paenibacillus albilobatus</name>
    <dbReference type="NCBI Taxonomy" id="2716884"/>
    <lineage>
        <taxon>Bacteria</taxon>
        <taxon>Bacillati</taxon>
        <taxon>Bacillota</taxon>
        <taxon>Bacilli</taxon>
        <taxon>Bacillales</taxon>
        <taxon>Paenibacillaceae</taxon>
        <taxon>Paenibacillus</taxon>
    </lineage>
</organism>
<proteinExistence type="predicted"/>
<protein>
    <submittedName>
        <fullName evidence="1">Uncharacterized protein</fullName>
    </submittedName>
</protein>
<keyword evidence="2" id="KW-1185">Reference proteome</keyword>
<evidence type="ECO:0000313" key="2">
    <source>
        <dbReference type="Proteomes" id="UP000679779"/>
    </source>
</evidence>
<dbReference type="EMBL" id="BORQ01000001">
    <property type="protein sequence ID" value="GIO29819.1"/>
    <property type="molecule type" value="Genomic_DNA"/>
</dbReference>
<evidence type="ECO:0000313" key="1">
    <source>
        <dbReference type="EMBL" id="GIO29819.1"/>
    </source>
</evidence>
<dbReference type="Proteomes" id="UP000679779">
    <property type="component" value="Unassembled WGS sequence"/>
</dbReference>
<sequence length="70" mass="7947">MFASSFINHHEVTSSYGDRIYSSIHDNTVNADLFVLFMTHYNRIIVRREGESGMKQAVPKFSHGLAVCGR</sequence>